<evidence type="ECO:0000256" key="4">
    <source>
        <dbReference type="ARBA" id="ARBA00022840"/>
    </source>
</evidence>
<evidence type="ECO:0000256" key="2">
    <source>
        <dbReference type="ARBA" id="ARBA00022448"/>
    </source>
</evidence>
<feature type="domain" description="ABC transporter" evidence="5">
    <location>
        <begin position="4"/>
        <end position="234"/>
    </location>
</feature>
<evidence type="ECO:0000313" key="6">
    <source>
        <dbReference type="EMBL" id="UTF52975.1"/>
    </source>
</evidence>
<dbReference type="KEGG" id="sawl:NGM29_14500"/>
<dbReference type="Proteomes" id="UP001056855">
    <property type="component" value="Chromosome"/>
</dbReference>
<keyword evidence="2" id="KW-0813">Transport</keyword>
<comment type="similarity">
    <text evidence="1">Belongs to the ABC transporter superfamily.</text>
</comment>
<keyword evidence="7" id="KW-1185">Reference proteome</keyword>
<dbReference type="InterPro" id="IPR027417">
    <property type="entry name" value="P-loop_NTPase"/>
</dbReference>
<name>A0A9E7STX6_9EURY</name>
<dbReference type="SMART" id="SM00382">
    <property type="entry name" value="AAA"/>
    <property type="match status" value="1"/>
</dbReference>
<dbReference type="PANTHER" id="PTHR42711">
    <property type="entry name" value="ABC TRANSPORTER ATP-BINDING PROTEIN"/>
    <property type="match status" value="1"/>
</dbReference>
<dbReference type="InterPro" id="IPR003439">
    <property type="entry name" value="ABC_transporter-like_ATP-bd"/>
</dbReference>
<evidence type="ECO:0000259" key="5">
    <source>
        <dbReference type="PROSITE" id="PS50893"/>
    </source>
</evidence>
<accession>A0A9E7STX6</accession>
<dbReference type="AlphaFoldDB" id="A0A9E7STX6"/>
<gene>
    <name evidence="6" type="ORF">NGM29_14500</name>
</gene>
<protein>
    <submittedName>
        <fullName evidence="6">ABC transporter ATP-binding protein</fullName>
    </submittedName>
</protein>
<dbReference type="Pfam" id="PF00005">
    <property type="entry name" value="ABC_tran"/>
    <property type="match status" value="1"/>
</dbReference>
<keyword evidence="3" id="KW-0547">Nucleotide-binding</keyword>
<dbReference type="SUPFAM" id="SSF52540">
    <property type="entry name" value="P-loop containing nucleoside triphosphate hydrolases"/>
    <property type="match status" value="1"/>
</dbReference>
<evidence type="ECO:0000313" key="7">
    <source>
        <dbReference type="Proteomes" id="UP001056855"/>
    </source>
</evidence>
<keyword evidence="4 6" id="KW-0067">ATP-binding</keyword>
<dbReference type="InterPro" id="IPR050763">
    <property type="entry name" value="ABC_transporter_ATP-binding"/>
</dbReference>
<sequence>MVALRVAGLEKSFGSVTALSEMSFAVESGELFGFLGPNGAGKTTTIGILTGRLTPDAGEVSVLGTDPTTEPVETRRRVGILPEQQSPPSFLTPREYFEFVGSIRELEPDTVSARVDTWADRLGFASKLETLHTDLSRGQQQKVMITQAFLHEPDLVFIDEPLVNLDPLVQERVKAFLLEYVDRGHTIFVSTHNVDVAEAICTRVGFVADGTCRIVETASNSGGLREQFLAYVETTDSEDVPTLKDEGSSPVPRH</sequence>
<dbReference type="PANTHER" id="PTHR42711:SF5">
    <property type="entry name" value="ABC TRANSPORTER ATP-BINDING PROTEIN NATA"/>
    <property type="match status" value="1"/>
</dbReference>
<dbReference type="GeneID" id="73291280"/>
<dbReference type="Gene3D" id="3.40.50.300">
    <property type="entry name" value="P-loop containing nucleotide triphosphate hydrolases"/>
    <property type="match status" value="1"/>
</dbReference>
<evidence type="ECO:0000256" key="1">
    <source>
        <dbReference type="ARBA" id="ARBA00005417"/>
    </source>
</evidence>
<dbReference type="GO" id="GO:0016887">
    <property type="term" value="F:ATP hydrolysis activity"/>
    <property type="evidence" value="ECO:0007669"/>
    <property type="project" value="InterPro"/>
</dbReference>
<organism evidence="6 7">
    <name type="scientific">Natronosalvus rutilus</name>
    <dbReference type="NCBI Taxonomy" id="2953753"/>
    <lineage>
        <taxon>Archaea</taxon>
        <taxon>Methanobacteriati</taxon>
        <taxon>Methanobacteriota</taxon>
        <taxon>Stenosarchaea group</taxon>
        <taxon>Halobacteria</taxon>
        <taxon>Halobacteriales</taxon>
        <taxon>Natrialbaceae</taxon>
        <taxon>Natronosalvus</taxon>
    </lineage>
</organism>
<dbReference type="InterPro" id="IPR003593">
    <property type="entry name" value="AAA+_ATPase"/>
</dbReference>
<dbReference type="EMBL" id="CP100355">
    <property type="protein sequence ID" value="UTF52975.1"/>
    <property type="molecule type" value="Genomic_DNA"/>
</dbReference>
<dbReference type="GO" id="GO:0005524">
    <property type="term" value="F:ATP binding"/>
    <property type="evidence" value="ECO:0007669"/>
    <property type="project" value="UniProtKB-KW"/>
</dbReference>
<dbReference type="RefSeq" id="WP_254157089.1">
    <property type="nucleotide sequence ID" value="NZ_CP100355.1"/>
</dbReference>
<evidence type="ECO:0000256" key="3">
    <source>
        <dbReference type="ARBA" id="ARBA00022741"/>
    </source>
</evidence>
<dbReference type="PROSITE" id="PS50893">
    <property type="entry name" value="ABC_TRANSPORTER_2"/>
    <property type="match status" value="1"/>
</dbReference>
<dbReference type="CDD" id="cd03230">
    <property type="entry name" value="ABC_DR_subfamily_A"/>
    <property type="match status" value="1"/>
</dbReference>
<reference evidence="6" key="1">
    <citation type="submission" date="2022-06" db="EMBL/GenBank/DDBJ databases">
        <title>Diverse halophilic archaea isolated from saline environments.</title>
        <authorList>
            <person name="Cui H.-L."/>
        </authorList>
    </citation>
    <scope>NUCLEOTIDE SEQUENCE</scope>
    <source>
        <strain evidence="6">WLHS1</strain>
    </source>
</reference>
<proteinExistence type="inferred from homology"/>